<evidence type="ECO:0000313" key="6">
    <source>
        <dbReference type="EMBL" id="TGY62272.1"/>
    </source>
</evidence>
<sequence length="446" mass="49868">MGHHAYTLQEQQRLDRNREAMISLVRGDGRPQRLGNERTLGIELERLILDPVSGQRVPFEGPLSISTLLARWERFFAPECALIIDDTLFGYEGIVTVENKEVGISITLEPGAQLEVAVGPSNSVSDLLGAILAFDEQYAQLCQDLGVEWQLVALGTDPFTIDPREVALIPKERYRLMDKTLSHTGRYARDMMRCSASTQISLDCSDEQNMVAEYRLAVALGPLLAFLCDNVISWRGLSVGDTPRMVRARIWDHMDPARCGIVPGTFDEGFGAEAYVQWLMSVCPILFTDDSGLTIPTCSATEADIMAMRELSQGELFHLLSMVFPTVRLKGFLEIRTPDSMPPQLAAALAAFIKGIFYNDNAFAKASELFRDVTAQNVMDAQTELEEHGWDAKLYGLPCTTLVMRLVQLAENGLQDQEERNIFHAISSLWLSHMVPKDLYKEQFVI</sequence>
<comment type="caution">
    <text evidence="6">The sequence shown here is derived from an EMBL/GenBank/DDBJ whole genome shotgun (WGS) entry which is preliminary data.</text>
</comment>
<dbReference type="InterPro" id="IPR035434">
    <property type="entry name" value="GCL_bact_plant"/>
</dbReference>
<dbReference type="GO" id="GO:0006750">
    <property type="term" value="P:glutathione biosynthetic process"/>
    <property type="evidence" value="ECO:0007669"/>
    <property type="project" value="InterPro"/>
</dbReference>
<dbReference type="EC" id="6.3.2.2" evidence="1"/>
<dbReference type="Pfam" id="PF04107">
    <property type="entry name" value="GCS2"/>
    <property type="match status" value="1"/>
</dbReference>
<dbReference type="Gene3D" id="3.30.590.20">
    <property type="match status" value="1"/>
</dbReference>
<dbReference type="PANTHER" id="PTHR34378">
    <property type="entry name" value="GLUTAMATE--CYSTEINE LIGASE, CHLOROPLASTIC"/>
    <property type="match status" value="1"/>
</dbReference>
<name>A0A4S2F1R9_9ACTN</name>
<comment type="catalytic activity">
    <reaction evidence="5">
        <text>L-cysteine + L-glutamate + ATP = gamma-L-glutamyl-L-cysteine + ADP + phosphate + H(+)</text>
        <dbReference type="Rhea" id="RHEA:13285"/>
        <dbReference type="ChEBI" id="CHEBI:15378"/>
        <dbReference type="ChEBI" id="CHEBI:29985"/>
        <dbReference type="ChEBI" id="CHEBI:30616"/>
        <dbReference type="ChEBI" id="CHEBI:35235"/>
        <dbReference type="ChEBI" id="CHEBI:43474"/>
        <dbReference type="ChEBI" id="CHEBI:58173"/>
        <dbReference type="ChEBI" id="CHEBI:456216"/>
        <dbReference type="EC" id="6.3.2.2"/>
    </reaction>
</comment>
<keyword evidence="7" id="KW-1185">Reference proteome</keyword>
<proteinExistence type="predicted"/>
<evidence type="ECO:0000256" key="2">
    <source>
        <dbReference type="ARBA" id="ARBA00022598"/>
    </source>
</evidence>
<dbReference type="SUPFAM" id="SSF55931">
    <property type="entry name" value="Glutamine synthetase/guanido kinase"/>
    <property type="match status" value="1"/>
</dbReference>
<dbReference type="InterPro" id="IPR014746">
    <property type="entry name" value="Gln_synth/guanido_kin_cat_dom"/>
</dbReference>
<evidence type="ECO:0000313" key="7">
    <source>
        <dbReference type="Proteomes" id="UP000310263"/>
    </source>
</evidence>
<keyword evidence="2 6" id="KW-0436">Ligase</keyword>
<gene>
    <name evidence="6" type="ORF">E5334_06395</name>
</gene>
<dbReference type="RefSeq" id="WP_136012742.1">
    <property type="nucleotide sequence ID" value="NZ_SRYE01000003.1"/>
</dbReference>
<protein>
    <recommendedName>
        <fullName evidence="1">glutamate--cysteine ligase</fullName>
        <ecNumber evidence="1">6.3.2.2</ecNumber>
    </recommendedName>
</protein>
<dbReference type="Proteomes" id="UP000310263">
    <property type="component" value="Unassembled WGS sequence"/>
</dbReference>
<keyword evidence="4" id="KW-0067">ATP-binding</keyword>
<dbReference type="GO" id="GO:0005524">
    <property type="term" value="F:ATP binding"/>
    <property type="evidence" value="ECO:0007669"/>
    <property type="project" value="UniProtKB-KW"/>
</dbReference>
<evidence type="ECO:0000256" key="3">
    <source>
        <dbReference type="ARBA" id="ARBA00022741"/>
    </source>
</evidence>
<dbReference type="EMBL" id="SRYE01000003">
    <property type="protein sequence ID" value="TGY62272.1"/>
    <property type="molecule type" value="Genomic_DNA"/>
</dbReference>
<evidence type="ECO:0000256" key="4">
    <source>
        <dbReference type="ARBA" id="ARBA00022840"/>
    </source>
</evidence>
<accession>A0A4S2F1R9</accession>
<dbReference type="PANTHER" id="PTHR34378:SF1">
    <property type="entry name" value="GLUTAMATE--CYSTEINE LIGASE, CHLOROPLASTIC"/>
    <property type="match status" value="1"/>
</dbReference>
<reference evidence="6 7" key="1">
    <citation type="submission" date="2019-04" db="EMBL/GenBank/DDBJ databases">
        <title>Microbes associate with the intestines of laboratory mice.</title>
        <authorList>
            <person name="Navarre W."/>
            <person name="Wong E."/>
            <person name="Huang K."/>
            <person name="Tropini C."/>
            <person name="Ng K."/>
            <person name="Yu B."/>
        </authorList>
    </citation>
    <scope>NUCLEOTIDE SEQUENCE [LARGE SCALE GENOMIC DNA]</scope>
    <source>
        <strain evidence="6 7">NM07_P-09</strain>
    </source>
</reference>
<dbReference type="OrthoDB" id="9813383at2"/>
<keyword evidence="3" id="KW-0547">Nucleotide-binding</keyword>
<dbReference type="InterPro" id="IPR006336">
    <property type="entry name" value="GCS2"/>
</dbReference>
<evidence type="ECO:0000256" key="5">
    <source>
        <dbReference type="ARBA" id="ARBA00048819"/>
    </source>
</evidence>
<dbReference type="GO" id="GO:0004357">
    <property type="term" value="F:glutamate-cysteine ligase activity"/>
    <property type="evidence" value="ECO:0007669"/>
    <property type="project" value="UniProtKB-EC"/>
</dbReference>
<organism evidence="6 7">
    <name type="scientific">Muricaecibacterium torontonense</name>
    <dbReference type="NCBI Taxonomy" id="3032871"/>
    <lineage>
        <taxon>Bacteria</taxon>
        <taxon>Bacillati</taxon>
        <taxon>Actinomycetota</taxon>
        <taxon>Coriobacteriia</taxon>
        <taxon>Coriobacteriales</taxon>
        <taxon>Atopobiaceae</taxon>
        <taxon>Muricaecibacterium</taxon>
    </lineage>
</organism>
<evidence type="ECO:0000256" key="1">
    <source>
        <dbReference type="ARBA" id="ARBA00012220"/>
    </source>
</evidence>
<dbReference type="AlphaFoldDB" id="A0A4S2F1R9"/>